<comment type="caution">
    <text evidence="1">The sequence shown here is derived from an EMBL/GenBank/DDBJ whole genome shotgun (WGS) entry which is preliminary data.</text>
</comment>
<accession>A0A3N9WYN4</accession>
<name>A0A3N9WYN4_9ACTN</name>
<dbReference type="SUPFAM" id="SSF48452">
    <property type="entry name" value="TPR-like"/>
    <property type="match status" value="1"/>
</dbReference>
<dbReference type="InterPro" id="IPR011990">
    <property type="entry name" value="TPR-like_helical_dom_sf"/>
</dbReference>
<dbReference type="Gene3D" id="1.25.40.10">
    <property type="entry name" value="Tetratricopeptide repeat domain"/>
    <property type="match status" value="2"/>
</dbReference>
<dbReference type="OrthoDB" id="3218567at2"/>
<evidence type="ECO:0000313" key="2">
    <source>
        <dbReference type="Proteomes" id="UP000282312"/>
    </source>
</evidence>
<proteinExistence type="predicted"/>
<reference evidence="1 2" key="1">
    <citation type="submission" date="2018-05" db="EMBL/GenBank/DDBJ databases">
        <title>Micromonospora from Atacama Desert.</title>
        <authorList>
            <person name="Carro L."/>
            <person name="Goodfellow M."/>
            <person name="Klenk H.-P."/>
        </authorList>
    </citation>
    <scope>NUCLEOTIDE SEQUENCE [LARGE SCALE GENOMIC DNA]</scope>
    <source>
        <strain evidence="1 2">LB39</strain>
    </source>
</reference>
<sequence>MNRDHSDVPTPAGYTLSNTGDAWADAPGSIAISGFVDGDVTLGMPRYRLTALAGGTPRAAETLRLAELLDARHRVVPFLGRDEEQRSLGEWLTATRDRPDRAVQLIHAPGGQGKTRLADQFADTARKAGWEVLRAYLDPGEPDRVVTGDQRRAAAGLLVLVDYGDWWPATDLRALFTDPRLHRGGPVRVLVLARAVGYWWQALRYWLRATLGVAVGEFQLAPLAPNTDTRERLFRTAAARFAALVSHSRIDAVRVPDLADPAYGSALSLQLAALVAVAVSHDRTLRVPSTLVDMYGYLLDREVGHWRQLLAGNAVTGGIEQLDRVVLVAMLAGPVPYYLGQAVVGCAGVGSEPGRVAQLLADHSTCYPPRNAGWVLEPLQPDRLGEAYLALAIPGHGWSSHAPKPWAVGVVRALLRGAGMPTAQAARVRAGALTVLAEVAAGWAHVAAAVLLPALRDEPALATAAGGAVLAKIIDLPDVDVELLARIEPFLPPRRHVDFDNVAREVVARLAADRLARNPDPVERARLHIAYGRRLANAGDREAALEQTDLAVAAGEAAVTTAASPETFALLALALHLRAHRLAAVNRYPAALASAERAVELLTPLAQGRGDSAGSFRWALAEALDNLALRLSNVGSHEKAEVAGRRAVELFTGGSRSARGERGLAGALTNLAVIEAHLGRGTEALATVRDAERIWRRLTDEEPSVYRPELALTLNTVSLRHAELGQMNAAVTAAEESVGIFHNLVRANMVAFELDLAAVLANLSGYLWQLNRRTEAFQYNAEAEAIFDRWGGANPQAFSLHLRHLRENIAAMRAQQSPVDLRRWELGAQSFNS</sequence>
<dbReference type="AlphaFoldDB" id="A0A3N9WYN4"/>
<dbReference type="Proteomes" id="UP000282312">
    <property type="component" value="Unassembled WGS sequence"/>
</dbReference>
<organism evidence="1 2">
    <name type="scientific">Micromonospora inaquosa</name>
    <dbReference type="NCBI Taxonomy" id="2203716"/>
    <lineage>
        <taxon>Bacteria</taxon>
        <taxon>Bacillati</taxon>
        <taxon>Actinomycetota</taxon>
        <taxon>Actinomycetes</taxon>
        <taxon>Micromonosporales</taxon>
        <taxon>Micromonosporaceae</taxon>
        <taxon>Micromonospora</taxon>
    </lineage>
</organism>
<dbReference type="InterPro" id="IPR027417">
    <property type="entry name" value="P-loop_NTPase"/>
</dbReference>
<dbReference type="EMBL" id="QGSZ01000147">
    <property type="protein sequence ID" value="RQX05918.1"/>
    <property type="molecule type" value="Genomic_DNA"/>
</dbReference>
<gene>
    <name evidence="1" type="ORF">DLJ59_06320</name>
</gene>
<evidence type="ECO:0000313" key="1">
    <source>
        <dbReference type="EMBL" id="RQX05918.1"/>
    </source>
</evidence>
<keyword evidence="2" id="KW-1185">Reference proteome</keyword>
<protein>
    <recommendedName>
        <fullName evidence="3">Tetratricopeptide repeat protein</fullName>
    </recommendedName>
</protein>
<dbReference type="Gene3D" id="3.40.50.300">
    <property type="entry name" value="P-loop containing nucleotide triphosphate hydrolases"/>
    <property type="match status" value="1"/>
</dbReference>
<evidence type="ECO:0008006" key="3">
    <source>
        <dbReference type="Google" id="ProtNLM"/>
    </source>
</evidence>
<dbReference type="RefSeq" id="WP_124771556.1">
    <property type="nucleotide sequence ID" value="NZ_QGSZ01000147.1"/>
</dbReference>